<dbReference type="SMART" id="SM00386">
    <property type="entry name" value="HAT"/>
    <property type="match status" value="3"/>
</dbReference>
<dbReference type="SUPFAM" id="SSF48452">
    <property type="entry name" value="TPR-like"/>
    <property type="match status" value="2"/>
</dbReference>
<dbReference type="EnsemblMetazoa" id="MDOA010796-RA">
    <property type="protein sequence ID" value="MDOA010796-PA"/>
    <property type="gene ID" value="MDOA010796"/>
</dbReference>
<protein>
    <submittedName>
        <fullName evidence="9">Protein RRP5 homolog</fullName>
    </submittedName>
</protein>
<evidence type="ECO:0000313" key="7">
    <source>
        <dbReference type="EnsemblMetazoa" id="MDOA010796-PA"/>
    </source>
</evidence>
<dbReference type="VEuPathDB" id="VectorBase:MDOMA2_021074"/>
<keyword evidence="4" id="KW-0539">Nucleus</keyword>
<dbReference type="GO" id="GO:0032040">
    <property type="term" value="C:small-subunit processome"/>
    <property type="evidence" value="ECO:0007669"/>
    <property type="project" value="TreeGrafter"/>
</dbReference>
<comment type="subcellular location">
    <subcellularLocation>
        <location evidence="1">Nucleus</location>
        <location evidence="1">Nucleolus</location>
    </subcellularLocation>
</comment>
<feature type="region of interest" description="Disordered" evidence="5">
    <location>
        <begin position="993"/>
        <end position="1042"/>
    </location>
</feature>
<evidence type="ECO:0000313" key="9">
    <source>
        <dbReference type="RefSeq" id="XP_005178543.1"/>
    </source>
</evidence>
<dbReference type="VEuPathDB" id="VectorBase:MDOA010796"/>
<gene>
    <name evidence="7" type="primary">101901238</name>
    <name evidence="9" type="synonym">LOC101901238</name>
</gene>
<feature type="domain" description="S1 motif" evidence="6">
    <location>
        <begin position="75"/>
        <end position="161"/>
    </location>
</feature>
<keyword evidence="8" id="KW-1185">Reference proteome</keyword>
<dbReference type="InterPro" id="IPR003029">
    <property type="entry name" value="S1_domain"/>
</dbReference>
<dbReference type="PANTHER" id="PTHR23270:SF10">
    <property type="entry name" value="PROTEIN RRP5 HOMOLOG"/>
    <property type="match status" value="1"/>
</dbReference>
<dbReference type="InterPro" id="IPR011990">
    <property type="entry name" value="TPR-like_helical_dom_sf"/>
</dbReference>
<dbReference type="Pfam" id="PF05843">
    <property type="entry name" value="Suf"/>
    <property type="match status" value="1"/>
</dbReference>
<keyword evidence="3" id="KW-0677">Repeat</keyword>
<evidence type="ECO:0000256" key="5">
    <source>
        <dbReference type="SAM" id="MobiDB-lite"/>
    </source>
</evidence>
<dbReference type="PROSITE" id="PS50126">
    <property type="entry name" value="S1"/>
    <property type="match status" value="2"/>
</dbReference>
<reference evidence="9" key="2">
    <citation type="submission" date="2025-04" db="UniProtKB">
        <authorList>
            <consortium name="RefSeq"/>
        </authorList>
    </citation>
    <scope>IDENTIFICATION</scope>
    <source>
        <strain evidence="9">Aabys</strain>
    </source>
</reference>
<reference evidence="7" key="1">
    <citation type="submission" date="2020-05" db="UniProtKB">
        <authorList>
            <consortium name="EnsemblMetazoa"/>
        </authorList>
    </citation>
    <scope>IDENTIFICATION</scope>
    <source>
        <strain evidence="7">Aabys</strain>
    </source>
</reference>
<evidence type="ECO:0000256" key="4">
    <source>
        <dbReference type="ARBA" id="ARBA00023242"/>
    </source>
</evidence>
<dbReference type="Gene3D" id="1.25.40.10">
    <property type="entry name" value="Tetratricopeptide repeat domain"/>
    <property type="match status" value="1"/>
</dbReference>
<dbReference type="OrthoDB" id="412781at2759"/>
<feature type="compositionally biased region" description="Acidic residues" evidence="5">
    <location>
        <begin position="347"/>
        <end position="356"/>
    </location>
</feature>
<evidence type="ECO:0000256" key="2">
    <source>
        <dbReference type="ARBA" id="ARBA00022552"/>
    </source>
</evidence>
<dbReference type="STRING" id="7370.A0A1I8N2A5"/>
<feature type="compositionally biased region" description="Basic and acidic residues" evidence="5">
    <location>
        <begin position="1012"/>
        <end position="1042"/>
    </location>
</feature>
<dbReference type="SMART" id="SM00316">
    <property type="entry name" value="S1"/>
    <property type="match status" value="6"/>
</dbReference>
<organism evidence="7">
    <name type="scientific">Musca domestica</name>
    <name type="common">House fly</name>
    <dbReference type="NCBI Taxonomy" id="7370"/>
    <lineage>
        <taxon>Eukaryota</taxon>
        <taxon>Metazoa</taxon>
        <taxon>Ecdysozoa</taxon>
        <taxon>Arthropoda</taxon>
        <taxon>Hexapoda</taxon>
        <taxon>Insecta</taxon>
        <taxon>Pterygota</taxon>
        <taxon>Neoptera</taxon>
        <taxon>Endopterygota</taxon>
        <taxon>Diptera</taxon>
        <taxon>Brachycera</taxon>
        <taxon>Muscomorpha</taxon>
        <taxon>Muscoidea</taxon>
        <taxon>Muscidae</taxon>
        <taxon>Musca</taxon>
    </lineage>
</organism>
<dbReference type="InterPro" id="IPR008847">
    <property type="entry name" value="Suf"/>
</dbReference>
<evidence type="ECO:0000256" key="1">
    <source>
        <dbReference type="ARBA" id="ARBA00004604"/>
    </source>
</evidence>
<dbReference type="RefSeq" id="XP_005178543.1">
    <property type="nucleotide sequence ID" value="XM_005178486.3"/>
</dbReference>
<dbReference type="SUPFAM" id="SSF50249">
    <property type="entry name" value="Nucleic acid-binding proteins"/>
    <property type="match status" value="2"/>
</dbReference>
<evidence type="ECO:0000313" key="8">
    <source>
        <dbReference type="Proteomes" id="UP001652621"/>
    </source>
</evidence>
<dbReference type="PANTHER" id="PTHR23270">
    <property type="entry name" value="PROGRAMMED CELL DEATH PROTEIN 11 PRE-RRNA PROCESSING PROTEIN RRP5"/>
    <property type="match status" value="1"/>
</dbReference>
<feature type="region of interest" description="Disordered" evidence="5">
    <location>
        <begin position="339"/>
        <end position="360"/>
    </location>
</feature>
<feature type="domain" description="S1 motif" evidence="6">
    <location>
        <begin position="457"/>
        <end position="522"/>
    </location>
</feature>
<dbReference type="eggNOG" id="KOG1070">
    <property type="taxonomic scope" value="Eukaryota"/>
</dbReference>
<dbReference type="GO" id="GO:0003723">
    <property type="term" value="F:RNA binding"/>
    <property type="evidence" value="ECO:0007669"/>
    <property type="project" value="TreeGrafter"/>
</dbReference>
<dbReference type="Proteomes" id="UP001652621">
    <property type="component" value="Unplaced"/>
</dbReference>
<dbReference type="KEGG" id="mde:101901238"/>
<dbReference type="GO" id="GO:0006364">
    <property type="term" value="P:rRNA processing"/>
    <property type="evidence" value="ECO:0007669"/>
    <property type="project" value="UniProtKB-KW"/>
</dbReference>
<dbReference type="Gene3D" id="2.40.50.140">
    <property type="entry name" value="Nucleic acid-binding proteins"/>
    <property type="match status" value="2"/>
</dbReference>
<sequence>MVIIEKSFPRGGIPASKEKAVATKTEGQIFGAVQKKIKKSKTKSSKKPFGDDEQQNDTLESFSAELLNYETIQDGMVIMGIIKKVDQLYVSVSLPGRLTARVSALEISDSYTKNTKEFLQNSAQAEGYKPLKDLYRVGQTVYGRVLEIKSNEKGHVLIDMTFKPSEVHAELNHSNIRKGFVFNGAVEEVQEHGYIIESGIKGLRCFLPLEKSKEGHGVGEMIYLKVDKITLDQAASTCICREVTEDKLKVKDQTDPSLDYLLPTTIVNFQVSKRLKDGLKGTVMNELFTAYVNEHHLGNALLVPDDYEINEKYEARILYVMPLTKLVYLTLNIHRNNEMKKEHRTEEDDEEAEEDKDGVNSLKRGDIIENAKVHHLGTGGVVLVLNDQHKGILSYKTIKANYKGNYDQDELLAKYAKDSTHKVRILDYDIMDSLYVCTDDTATVQEKFFALDDFHPGDFVTAKVREFNEKIHGYSVQVGMASAIIEKLFLAPSSKILEPNTKLKCRIVAVNPERKMVYLTNRQEYLSKSCNFLSSFNEARINGNYTGTIVKCEHSFALVKFFGDVKGIFYRQNAPVGHLDTLEEGQTLQFRVADKKDGQLILGVVENAFKLGEICPATIVHKLDSALEIKVAYAPEEDHDDEGQEIEFKGLIPIRFFSNYNDLLLAKLHMYQIGEQTQAACINNNIFSVRDVQYFTQNLTPNWKSVNVGDILKAHVKDVNEDVVEVNVPINNYTKTVKLHLNMMLMDIKNAAKVSIAQDQVIFVKVLGKEDLTKTISVSAKLIDVWDCQLSTTAKALKEYLEEIDSIKKSLKKQGNALARYSVGDKVKAQFQGVNEATNDWEYVVEKTQVTGIVKTSIVGKAKPPASGTTQECIVLWVDYSNNLLFLSNKSGDTDHIQPGKEIPQNLVGKGGINAKVLFKNESVFVCSLKKGKHPLVYCPAQLHFNDFEKSCSNSVGEGDFCKLSFIDDKMPLAVLDDTHKIWTEISRKRKLENENKEKQSAKKAKLAESPAKNKSEERKRKTSETQEEVKKSKKETSKKAKVEQPDILFYEDKSADKKAAAKVVDIVVTPKTEDKPKVTNTPKPTPKSLAGVSNFWTTDLKDISKTEDSSDEEENEADQTANDAKSKKKLTAAEKFKQQREEEARLRAIEEKYADPTQLPDSVDQFDRLVLSDPNNSKHWINYMVFHLQAAEIDKARAVARRALKTITFRNSEEQINIWVAMLNLELRYGSKETFNDILKEALIYNEPLKIYLRAVEIITDSKKTQDLIEMIGIITKKFKAEQEMWKVAANAYFSVGMTERAQQLLHKALACLPERDHVNTIVIFANLNHKHGENEMAQTLLDQVVTSYPKRVDVWSQYVDMLVKADLIDSARNILERAIVQKIPLRKMRTIFKKYLEFEERFGSDANVQRVKQLAMEYVKKNENL</sequence>
<name>A0A1I8N2A5_MUSDO</name>
<accession>A0A1I8N2A5</accession>
<feature type="region of interest" description="Disordered" evidence="5">
    <location>
        <begin position="1074"/>
        <end position="1138"/>
    </location>
</feature>
<dbReference type="InterPro" id="IPR003107">
    <property type="entry name" value="HAT"/>
</dbReference>
<dbReference type="InterPro" id="IPR045209">
    <property type="entry name" value="Rrp5"/>
</dbReference>
<evidence type="ECO:0000256" key="3">
    <source>
        <dbReference type="ARBA" id="ARBA00022737"/>
    </source>
</evidence>
<keyword evidence="2" id="KW-0698">rRNA processing</keyword>
<proteinExistence type="predicted"/>
<evidence type="ECO:0000259" key="6">
    <source>
        <dbReference type="PROSITE" id="PS50126"/>
    </source>
</evidence>
<dbReference type="InterPro" id="IPR012340">
    <property type="entry name" value="NA-bd_OB-fold"/>
</dbReference>
<feature type="compositionally biased region" description="Basic and acidic residues" evidence="5">
    <location>
        <begin position="1100"/>
        <end position="1109"/>
    </location>
</feature>